<keyword evidence="8" id="KW-1185">Reference proteome</keyword>
<sequence>MAHGLFPAGYDEPEILPSSTTPACLMSPDGVQARGRFVQIAERAVRFYVPAVHAVAAATFLGWWLLAGVGWQAALVPAVATLIVTCPCGFALAVPMVQSVAVGALFRRGILVASGTALERLASADYAVLDKTGTLTLGRPSLLPGVWTAAQLHAAASLARASRHPLAQALIVACPDAPLREEVREVPGQGLSAKDAWLGNASFVGAPELGDGPTLWFREGESAPVAFRFADALRPNAKEALQRLGALGLRVELLSGDVAPAVAAAAREVGIAVWTAQAGPEGKAARVGELRKAGARPLMVGDGINDAAALAVAHVSICVGEGADLAKEAADLVLCRQELGSLTSAIVTARRAQRLMRQNIAF</sequence>
<accession>A0A840Y8V9</accession>
<evidence type="ECO:0000256" key="3">
    <source>
        <dbReference type="ARBA" id="ARBA00022723"/>
    </source>
</evidence>
<proteinExistence type="predicted"/>
<dbReference type="InterPro" id="IPR023214">
    <property type="entry name" value="HAD_sf"/>
</dbReference>
<protein>
    <submittedName>
        <fullName evidence="7">Cation transport ATPase</fullName>
    </submittedName>
</protein>
<dbReference type="InterPro" id="IPR023299">
    <property type="entry name" value="ATPase_P-typ_cyto_dom_N"/>
</dbReference>
<comment type="subcellular location">
    <subcellularLocation>
        <location evidence="1">Membrane</location>
    </subcellularLocation>
</comment>
<dbReference type="EMBL" id="JACIJD010000039">
    <property type="protein sequence ID" value="MBB5696370.1"/>
    <property type="molecule type" value="Genomic_DNA"/>
</dbReference>
<dbReference type="GO" id="GO:0016887">
    <property type="term" value="F:ATP hydrolysis activity"/>
    <property type="evidence" value="ECO:0007669"/>
    <property type="project" value="InterPro"/>
</dbReference>
<comment type="caution">
    <text evidence="7">The sequence shown here is derived from an EMBL/GenBank/DDBJ whole genome shotgun (WGS) entry which is preliminary data.</text>
</comment>
<dbReference type="GO" id="GO:0046872">
    <property type="term" value="F:metal ion binding"/>
    <property type="evidence" value="ECO:0007669"/>
    <property type="project" value="UniProtKB-KW"/>
</dbReference>
<dbReference type="PROSITE" id="PS00154">
    <property type="entry name" value="ATPASE_E1_E2"/>
    <property type="match status" value="1"/>
</dbReference>
<keyword evidence="3" id="KW-0479">Metal-binding</keyword>
<keyword evidence="2 6" id="KW-0812">Transmembrane</keyword>
<evidence type="ECO:0000256" key="4">
    <source>
        <dbReference type="ARBA" id="ARBA00022989"/>
    </source>
</evidence>
<evidence type="ECO:0000256" key="6">
    <source>
        <dbReference type="SAM" id="Phobius"/>
    </source>
</evidence>
<name>A0A840Y8V9_9PROT</name>
<evidence type="ECO:0000313" key="8">
    <source>
        <dbReference type="Proteomes" id="UP000580654"/>
    </source>
</evidence>
<feature type="transmembrane region" description="Helical" evidence="6">
    <location>
        <begin position="78"/>
        <end position="106"/>
    </location>
</feature>
<dbReference type="PRINTS" id="PR00120">
    <property type="entry name" value="HATPASE"/>
</dbReference>
<dbReference type="NCBIfam" id="TIGR01494">
    <property type="entry name" value="ATPase_P-type"/>
    <property type="match status" value="1"/>
</dbReference>
<dbReference type="InterPro" id="IPR036412">
    <property type="entry name" value="HAD-like_sf"/>
</dbReference>
<feature type="transmembrane region" description="Helical" evidence="6">
    <location>
        <begin position="44"/>
        <end position="66"/>
    </location>
</feature>
<dbReference type="PANTHER" id="PTHR46594:SF4">
    <property type="entry name" value="P-TYPE CATION-TRANSPORTING ATPASE"/>
    <property type="match status" value="1"/>
</dbReference>
<gene>
    <name evidence="7" type="ORF">FHS87_004441</name>
</gene>
<dbReference type="Gene3D" id="3.40.50.1000">
    <property type="entry name" value="HAD superfamily/HAD-like"/>
    <property type="match status" value="1"/>
</dbReference>
<keyword evidence="5 6" id="KW-0472">Membrane</keyword>
<keyword evidence="4 6" id="KW-1133">Transmembrane helix</keyword>
<dbReference type="Proteomes" id="UP000580654">
    <property type="component" value="Unassembled WGS sequence"/>
</dbReference>
<dbReference type="AlphaFoldDB" id="A0A840Y8V9"/>
<dbReference type="Gene3D" id="1.20.1110.10">
    <property type="entry name" value="Calcium-transporting ATPase, transmembrane domain"/>
    <property type="match status" value="1"/>
</dbReference>
<organism evidence="7 8">
    <name type="scientific">Muricoccus pecuniae</name>
    <dbReference type="NCBI Taxonomy" id="693023"/>
    <lineage>
        <taxon>Bacteria</taxon>
        <taxon>Pseudomonadati</taxon>
        <taxon>Pseudomonadota</taxon>
        <taxon>Alphaproteobacteria</taxon>
        <taxon>Acetobacterales</taxon>
        <taxon>Roseomonadaceae</taxon>
        <taxon>Muricoccus</taxon>
    </lineage>
</organism>
<dbReference type="InterPro" id="IPR001757">
    <property type="entry name" value="P_typ_ATPase"/>
</dbReference>
<evidence type="ECO:0000256" key="2">
    <source>
        <dbReference type="ARBA" id="ARBA00022692"/>
    </source>
</evidence>
<dbReference type="GO" id="GO:0005524">
    <property type="term" value="F:ATP binding"/>
    <property type="evidence" value="ECO:0007669"/>
    <property type="project" value="InterPro"/>
</dbReference>
<dbReference type="SUPFAM" id="SSF81665">
    <property type="entry name" value="Calcium ATPase, transmembrane domain M"/>
    <property type="match status" value="1"/>
</dbReference>
<evidence type="ECO:0000313" key="7">
    <source>
        <dbReference type="EMBL" id="MBB5696370.1"/>
    </source>
</evidence>
<evidence type="ECO:0000256" key="5">
    <source>
        <dbReference type="ARBA" id="ARBA00023136"/>
    </source>
</evidence>
<dbReference type="PRINTS" id="PR00119">
    <property type="entry name" value="CATATPASE"/>
</dbReference>
<reference evidence="7 8" key="1">
    <citation type="submission" date="2020-08" db="EMBL/GenBank/DDBJ databases">
        <title>Genomic Encyclopedia of Type Strains, Phase IV (KMG-IV): sequencing the most valuable type-strain genomes for metagenomic binning, comparative biology and taxonomic classification.</title>
        <authorList>
            <person name="Goeker M."/>
        </authorList>
    </citation>
    <scope>NUCLEOTIDE SEQUENCE [LARGE SCALE GENOMIC DNA]</scope>
    <source>
        <strain evidence="7 8">DSM 25622</strain>
    </source>
</reference>
<dbReference type="InterPro" id="IPR018303">
    <property type="entry name" value="ATPase_P-typ_P_site"/>
</dbReference>
<dbReference type="RefSeq" id="WP_184521601.1">
    <property type="nucleotide sequence ID" value="NZ_JACIJD010000039.1"/>
</dbReference>
<dbReference type="GO" id="GO:0015662">
    <property type="term" value="F:P-type ion transporter activity"/>
    <property type="evidence" value="ECO:0007669"/>
    <property type="project" value="UniProtKB-ARBA"/>
</dbReference>
<dbReference type="InterPro" id="IPR023298">
    <property type="entry name" value="ATPase_P-typ_TM_dom_sf"/>
</dbReference>
<evidence type="ECO:0000256" key="1">
    <source>
        <dbReference type="ARBA" id="ARBA00004370"/>
    </source>
</evidence>
<dbReference type="GO" id="GO:0016020">
    <property type="term" value="C:membrane"/>
    <property type="evidence" value="ECO:0007669"/>
    <property type="project" value="UniProtKB-SubCell"/>
</dbReference>
<dbReference type="PANTHER" id="PTHR46594">
    <property type="entry name" value="P-TYPE CATION-TRANSPORTING ATPASE"/>
    <property type="match status" value="1"/>
</dbReference>
<dbReference type="SUPFAM" id="SSF56784">
    <property type="entry name" value="HAD-like"/>
    <property type="match status" value="1"/>
</dbReference>
<dbReference type="Gene3D" id="3.40.1110.10">
    <property type="entry name" value="Calcium-transporting ATPase, cytoplasmic domain N"/>
    <property type="match status" value="1"/>
</dbReference>
<dbReference type="Pfam" id="PF00702">
    <property type="entry name" value="Hydrolase"/>
    <property type="match status" value="1"/>
</dbReference>